<organism evidence="3 4">
    <name type="scientific">Chamaesiphon minutus (strain ATCC 27169 / PCC 6605)</name>
    <dbReference type="NCBI Taxonomy" id="1173020"/>
    <lineage>
        <taxon>Bacteria</taxon>
        <taxon>Bacillati</taxon>
        <taxon>Cyanobacteriota</taxon>
        <taxon>Cyanophyceae</taxon>
        <taxon>Gomontiellales</taxon>
        <taxon>Chamaesiphonaceae</taxon>
        <taxon>Chamaesiphon</taxon>
    </lineage>
</organism>
<sequence length="256" mass="28155">MKPNHHRLTIALLLAIATTLTFPTITPTQTPKPKPTLKIRWKPPIPPSTLGIPGNRAQGGGTRSGCHSYRGITALVPLSPQKIHWGQTISDRPTIWLNAPQGLTKDLPIEISVRSANGNPIAKQLLTIANNISAGAVSITFPPDATLEVDRTYRWEVAFYCDTDERIDRPFVIQGKINRITPPAKLETATSTLDRVQILAENGIWYDAISTLGTQLRQNKDRQLTTAWADLLKAASVRGSNLVRDCCQFDLVGTPR</sequence>
<dbReference type="EMBL" id="CP003600">
    <property type="protein sequence ID" value="AFY93269.1"/>
    <property type="molecule type" value="Genomic_DNA"/>
</dbReference>
<dbReference type="eggNOG" id="COG1388">
    <property type="taxonomic scope" value="Bacteria"/>
</dbReference>
<evidence type="ECO:0000256" key="1">
    <source>
        <dbReference type="SAM" id="MobiDB-lite"/>
    </source>
</evidence>
<feature type="chain" id="PRO_5003937090" description="DUF928 domain-containing protein" evidence="2">
    <location>
        <begin position="24"/>
        <end position="256"/>
    </location>
</feature>
<accession>K9UGF8</accession>
<reference evidence="3 4" key="1">
    <citation type="submission" date="2012-05" db="EMBL/GenBank/DDBJ databases">
        <title>Finished chromosome of genome of Chamaesiphon sp. PCC 6605.</title>
        <authorList>
            <consortium name="US DOE Joint Genome Institute"/>
            <person name="Gugger M."/>
            <person name="Coursin T."/>
            <person name="Rippka R."/>
            <person name="Tandeau De Marsac N."/>
            <person name="Huntemann M."/>
            <person name="Wei C.-L."/>
            <person name="Han J."/>
            <person name="Detter J.C."/>
            <person name="Han C."/>
            <person name="Tapia R."/>
            <person name="Chen A."/>
            <person name="Kyrpides N."/>
            <person name="Mavromatis K."/>
            <person name="Markowitz V."/>
            <person name="Szeto E."/>
            <person name="Ivanova N."/>
            <person name="Pagani I."/>
            <person name="Pati A."/>
            <person name="Goodwin L."/>
            <person name="Nordberg H.P."/>
            <person name="Cantor M.N."/>
            <person name="Hua S.X."/>
            <person name="Woyke T."/>
            <person name="Kerfeld C.A."/>
        </authorList>
    </citation>
    <scope>NUCLEOTIDE SEQUENCE [LARGE SCALE GENOMIC DNA]</scope>
    <source>
        <strain evidence="4">ATCC 27169 / PCC 6605</strain>
    </source>
</reference>
<feature type="signal peptide" evidence="2">
    <location>
        <begin position="1"/>
        <end position="23"/>
    </location>
</feature>
<dbReference type="Pfam" id="PF06051">
    <property type="entry name" value="DUF928"/>
    <property type="match status" value="1"/>
</dbReference>
<name>K9UGF8_CHAP6</name>
<proteinExistence type="predicted"/>
<dbReference type="AlphaFoldDB" id="K9UGF8"/>
<dbReference type="KEGG" id="cmp:Cha6605_2186"/>
<dbReference type="STRING" id="1173020.Cha6605_2186"/>
<dbReference type="RefSeq" id="WP_015159424.1">
    <property type="nucleotide sequence ID" value="NC_019697.1"/>
</dbReference>
<feature type="region of interest" description="Disordered" evidence="1">
    <location>
        <begin position="24"/>
        <end position="64"/>
    </location>
</feature>
<dbReference type="InterPro" id="IPR010328">
    <property type="entry name" value="DUF928"/>
</dbReference>
<gene>
    <name evidence="3" type="ORF">Cha6605_2186</name>
</gene>
<evidence type="ECO:0000256" key="2">
    <source>
        <dbReference type="SAM" id="SignalP"/>
    </source>
</evidence>
<dbReference type="Proteomes" id="UP000010366">
    <property type="component" value="Chromosome"/>
</dbReference>
<keyword evidence="4" id="KW-1185">Reference proteome</keyword>
<protein>
    <recommendedName>
        <fullName evidence="5">DUF928 domain-containing protein</fullName>
    </recommendedName>
</protein>
<evidence type="ECO:0000313" key="3">
    <source>
        <dbReference type="EMBL" id="AFY93269.1"/>
    </source>
</evidence>
<evidence type="ECO:0008006" key="5">
    <source>
        <dbReference type="Google" id="ProtNLM"/>
    </source>
</evidence>
<keyword evidence="2" id="KW-0732">Signal</keyword>
<dbReference type="HOGENOM" id="CLU_061545_0_1_3"/>
<evidence type="ECO:0000313" key="4">
    <source>
        <dbReference type="Proteomes" id="UP000010366"/>
    </source>
</evidence>
<dbReference type="OrthoDB" id="536034at2"/>